<gene>
    <name evidence="1" type="ORF">F2P45_15435</name>
</gene>
<protein>
    <submittedName>
        <fullName evidence="1">DUF4150 domain-containing protein</fullName>
    </submittedName>
</protein>
<keyword evidence="2" id="KW-1185">Reference proteome</keyword>
<reference evidence="1 2" key="1">
    <citation type="submission" date="2019-10" db="EMBL/GenBank/DDBJ databases">
        <title>Taxonomy of Antarctic Massilia spp.: description of Massilia rubra sp. nov., Massilia aquatica sp. nov., Massilia mucilaginosa sp. nov., Massilia frigida sp. nov. isolated from streams, lakes and regoliths.</title>
        <authorList>
            <person name="Holochova P."/>
            <person name="Sedlacek I."/>
            <person name="Kralova S."/>
            <person name="Maslanova I."/>
            <person name="Busse H.-J."/>
            <person name="Stankova E."/>
            <person name="Vrbovska V."/>
            <person name="Kovarovic V."/>
            <person name="Bartak M."/>
            <person name="Svec P."/>
            <person name="Pantucek R."/>
        </authorList>
    </citation>
    <scope>NUCLEOTIDE SEQUENCE [LARGE SCALE GENOMIC DNA]</scope>
    <source>
        <strain evidence="1 2">CCM 8733</strain>
    </source>
</reference>
<accession>A0ABX0NUB1</accession>
<sequence length="132" mass="14124">MAAFKIYANGMSIAGQASGAGMSAAAFPDVCGSPPKPEKIGIPVPYPNTAKIKDLENGSTSVFMYDEPVALRDKSRIGTSTGNEPATEAFKKGVKTDVIKGKAYFTSWSPNVFVEGYNVPRHLDLMTHNHKS</sequence>
<dbReference type="Proteomes" id="UP000609726">
    <property type="component" value="Unassembled WGS sequence"/>
</dbReference>
<evidence type="ECO:0000313" key="1">
    <source>
        <dbReference type="EMBL" id="NHZ90400.1"/>
    </source>
</evidence>
<dbReference type="Pfam" id="PF13665">
    <property type="entry name" value="Tox-PAAR-like"/>
    <property type="match status" value="1"/>
</dbReference>
<name>A0ABX0NUB1_9BURK</name>
<evidence type="ECO:0000313" key="2">
    <source>
        <dbReference type="Proteomes" id="UP000609726"/>
    </source>
</evidence>
<comment type="caution">
    <text evidence="1">The sequence shown here is derived from an EMBL/GenBank/DDBJ whole genome shotgun (WGS) entry which is preliminary data.</text>
</comment>
<dbReference type="EMBL" id="WHJH01000016">
    <property type="protein sequence ID" value="NHZ90400.1"/>
    <property type="molecule type" value="Genomic_DNA"/>
</dbReference>
<dbReference type="RefSeq" id="WP_166876627.1">
    <property type="nucleotide sequence ID" value="NZ_WHJH01000016.1"/>
</dbReference>
<organism evidence="1 2">
    <name type="scientific">Massilia mucilaginosa</name>
    <dbReference type="NCBI Taxonomy" id="2609282"/>
    <lineage>
        <taxon>Bacteria</taxon>
        <taxon>Pseudomonadati</taxon>
        <taxon>Pseudomonadota</taxon>
        <taxon>Betaproteobacteria</taxon>
        <taxon>Burkholderiales</taxon>
        <taxon>Oxalobacteraceae</taxon>
        <taxon>Telluria group</taxon>
        <taxon>Massilia</taxon>
    </lineage>
</organism>
<proteinExistence type="predicted"/>